<dbReference type="SUPFAM" id="SSF81296">
    <property type="entry name" value="E set domains"/>
    <property type="match status" value="1"/>
</dbReference>
<reference evidence="5" key="1">
    <citation type="submission" date="2021-02" db="EMBL/GenBank/DDBJ databases">
        <title>Psilocybe cubensis genome.</title>
        <authorList>
            <person name="Mckernan K.J."/>
            <person name="Crawford S."/>
            <person name="Trippe A."/>
            <person name="Kane L.T."/>
            <person name="Mclaughlin S."/>
        </authorList>
    </citation>
    <scope>NUCLEOTIDE SEQUENCE [LARGE SCALE GENOMIC DNA]</scope>
    <source>
        <strain evidence="5">MGC-MH-2018</strain>
    </source>
</reference>
<dbReference type="InterPro" id="IPR037293">
    <property type="entry name" value="Gal_Oxidase_central_sf"/>
</dbReference>
<dbReference type="Gene3D" id="2.60.40.10">
    <property type="entry name" value="Immunoglobulins"/>
    <property type="match status" value="1"/>
</dbReference>
<proteinExistence type="predicted"/>
<accession>A0A8H8CHX3</accession>
<dbReference type="AlphaFoldDB" id="A0A8H8CHX3"/>
<dbReference type="Pfam" id="PF09118">
    <property type="entry name" value="GO-like_E_set"/>
    <property type="match status" value="1"/>
</dbReference>
<keyword evidence="1 2" id="KW-0732">Signal</keyword>
<dbReference type="InterPro" id="IPR011043">
    <property type="entry name" value="Gal_Oxase/kelch_b-propeller"/>
</dbReference>
<dbReference type="InterPro" id="IPR013783">
    <property type="entry name" value="Ig-like_fold"/>
</dbReference>
<dbReference type="OrthoDB" id="2019572at2759"/>
<organism evidence="5">
    <name type="scientific">Psilocybe cubensis</name>
    <name type="common">Psychedelic mushroom</name>
    <name type="synonym">Stropharia cubensis</name>
    <dbReference type="NCBI Taxonomy" id="181762"/>
    <lineage>
        <taxon>Eukaryota</taxon>
        <taxon>Fungi</taxon>
        <taxon>Dikarya</taxon>
        <taxon>Basidiomycota</taxon>
        <taxon>Agaricomycotina</taxon>
        <taxon>Agaricomycetes</taxon>
        <taxon>Agaricomycetidae</taxon>
        <taxon>Agaricales</taxon>
        <taxon>Agaricineae</taxon>
        <taxon>Strophariaceae</taxon>
        <taxon>Psilocybe</taxon>
    </lineage>
</organism>
<evidence type="ECO:0000259" key="3">
    <source>
        <dbReference type="Pfam" id="PF07250"/>
    </source>
</evidence>
<sequence>MRRHFYVITLTLRFALAQSPTTIAAPGQPTHKGETGKFELLDNSIVSAQQLFLGRVDKVYLIDKVENNPNQINGHPAWASEYRLSDNRQRALDIPTNTFCAGGSVLGNGTWINVGGNQAVTSGGNPAATQDGRSGPYMDADGRRMIRLLNPCDGDDCSWTTSGYQSEQRWYPTLETLEDGSVIIIGGSKNGGYLNDAGQTNPTYEFFPPSGPAIRSNFLENTLPANLYPLTWLLPSGKLLVQAMRSTILLDHKTKVETPLDDMPDAVRTYPASAGTVMMPLTPANNWTATIMFCGGSDVPTDQWASPKFVPISQAAATSCVKIAPDVSGTYVNDDPLPERRSMASLILLPDGKILCLNGAKTGTAGYGTTSWSIGQSYADDPVLLPVLYNPDAAAGSRWSSNGLSPSTVPRMYHSSATLLPDGSVFVSGSNPNADYASASDVLFPTEYRTERFYPPYYNERRPQPKGLINKLSYGGPPFEVVLDADDLFKDVQNVDSARVVVIRTGFSTHAINMGQRMIVLQSTYSGFSNTTAVLHVSQMPPNPAIFPPGPAWMFLVVKGIPSVGVQVMVGSGNIETQNILPIASLPDAMIYRADDTTSSSSGASSTSSATDGQSQKTSSAVRLDCWLALRCLSLWSVALLSLSLLLRG</sequence>
<feature type="domain" description="Galactose oxidase-like Early set" evidence="4">
    <location>
        <begin position="462"/>
        <end position="570"/>
    </location>
</feature>
<dbReference type="Pfam" id="PF07250">
    <property type="entry name" value="Glyoxal_oxid_N"/>
    <property type="match status" value="1"/>
</dbReference>
<name>A0A8H8CHX3_PSICU</name>
<evidence type="ECO:0000313" key="5">
    <source>
        <dbReference type="EMBL" id="KAG5166101.1"/>
    </source>
</evidence>
<feature type="domain" description="Glyoxal oxidase N-terminal" evidence="3">
    <location>
        <begin position="140"/>
        <end position="457"/>
    </location>
</feature>
<feature type="chain" id="PRO_5034369781" description="Copper radical oxidase" evidence="2">
    <location>
        <begin position="18"/>
        <end position="649"/>
    </location>
</feature>
<protein>
    <recommendedName>
        <fullName evidence="6">Copper radical oxidase</fullName>
    </recommendedName>
</protein>
<dbReference type="Gene3D" id="2.130.10.80">
    <property type="entry name" value="Galactose oxidase/kelch, beta-propeller"/>
    <property type="match status" value="1"/>
</dbReference>
<dbReference type="PANTHER" id="PTHR32208">
    <property type="entry name" value="SECRETED PROTEIN-RELATED"/>
    <property type="match status" value="1"/>
</dbReference>
<dbReference type="PANTHER" id="PTHR32208:SF21">
    <property type="entry name" value="LOW QUALITY PROTEIN: ALDEHYDE OXIDASE GLOX-LIKE"/>
    <property type="match status" value="1"/>
</dbReference>
<dbReference type="InterPro" id="IPR009880">
    <property type="entry name" value="Glyoxal_oxidase_N"/>
</dbReference>
<evidence type="ECO:0008006" key="6">
    <source>
        <dbReference type="Google" id="ProtNLM"/>
    </source>
</evidence>
<comment type="caution">
    <text evidence="5">The sequence shown here is derived from an EMBL/GenBank/DDBJ whole genome shotgun (WGS) entry which is preliminary data.</text>
</comment>
<dbReference type="InterPro" id="IPR015202">
    <property type="entry name" value="GO-like_E_set"/>
</dbReference>
<dbReference type="EMBL" id="JAFIQS010000008">
    <property type="protein sequence ID" value="KAG5166101.1"/>
    <property type="molecule type" value="Genomic_DNA"/>
</dbReference>
<evidence type="ECO:0000256" key="2">
    <source>
        <dbReference type="SAM" id="SignalP"/>
    </source>
</evidence>
<gene>
    <name evidence="5" type="ORF">JR316_008174</name>
</gene>
<evidence type="ECO:0000259" key="4">
    <source>
        <dbReference type="Pfam" id="PF09118"/>
    </source>
</evidence>
<feature type="signal peptide" evidence="2">
    <location>
        <begin position="1"/>
        <end position="17"/>
    </location>
</feature>
<dbReference type="CDD" id="cd02851">
    <property type="entry name" value="E_set_GO_C"/>
    <property type="match status" value="1"/>
</dbReference>
<dbReference type="InterPro" id="IPR014756">
    <property type="entry name" value="Ig_E-set"/>
</dbReference>
<evidence type="ECO:0000256" key="1">
    <source>
        <dbReference type="ARBA" id="ARBA00022729"/>
    </source>
</evidence>
<dbReference type="SUPFAM" id="SSF50965">
    <property type="entry name" value="Galactose oxidase, central domain"/>
    <property type="match status" value="1"/>
</dbReference>